<dbReference type="EMBL" id="JAOTPV010000016">
    <property type="protein sequence ID" value="KAJ4474273.1"/>
    <property type="molecule type" value="Genomic_DNA"/>
</dbReference>
<evidence type="ECO:0000256" key="4">
    <source>
        <dbReference type="ARBA" id="ARBA00023136"/>
    </source>
</evidence>
<comment type="subcellular location">
    <subcellularLocation>
        <location evidence="1">Membrane</location>
        <topology evidence="1">Multi-pass membrane protein</topology>
    </subcellularLocation>
</comment>
<gene>
    <name evidence="7" type="ORF">J3R30DRAFT_3507258</name>
</gene>
<organism evidence="7 8">
    <name type="scientific">Lentinula aciculospora</name>
    <dbReference type="NCBI Taxonomy" id="153920"/>
    <lineage>
        <taxon>Eukaryota</taxon>
        <taxon>Fungi</taxon>
        <taxon>Dikarya</taxon>
        <taxon>Basidiomycota</taxon>
        <taxon>Agaricomycotina</taxon>
        <taxon>Agaricomycetes</taxon>
        <taxon>Agaricomycetidae</taxon>
        <taxon>Agaricales</taxon>
        <taxon>Marasmiineae</taxon>
        <taxon>Omphalotaceae</taxon>
        <taxon>Lentinula</taxon>
    </lineage>
</organism>
<feature type="domain" description="Wax synthase" evidence="6">
    <location>
        <begin position="241"/>
        <end position="290"/>
    </location>
</feature>
<accession>A0A9W9A5W3</accession>
<evidence type="ECO:0000259" key="6">
    <source>
        <dbReference type="Pfam" id="PF13813"/>
    </source>
</evidence>
<comment type="caution">
    <text evidence="7">The sequence shown here is derived from an EMBL/GenBank/DDBJ whole genome shotgun (WGS) entry which is preliminary data.</text>
</comment>
<feature type="transmembrane region" description="Helical" evidence="5">
    <location>
        <begin position="330"/>
        <end position="348"/>
    </location>
</feature>
<keyword evidence="3 5" id="KW-1133">Transmembrane helix</keyword>
<dbReference type="InterPro" id="IPR032805">
    <property type="entry name" value="Wax_synthase_dom"/>
</dbReference>
<keyword evidence="2 5" id="KW-0812">Transmembrane</keyword>
<feature type="transmembrane region" description="Helical" evidence="5">
    <location>
        <begin position="271"/>
        <end position="291"/>
    </location>
</feature>
<keyword evidence="8" id="KW-1185">Reference proteome</keyword>
<evidence type="ECO:0000313" key="7">
    <source>
        <dbReference type="EMBL" id="KAJ4474273.1"/>
    </source>
</evidence>
<sequence length="384" mass="44190">MYLHILAALSKAISTLGMVVRPSPHRWLFFLPVVALNGYCYFNEFSEDSVRANVIIETLIASDYILLTDIQREFRQIGQRDAIVNAGIWARLKWTLQLLCSPRGVGWAHTSIIPPRPHISRREFLRSRLLSLVVAIISNDIAFLLTFIDHGFSKRASTFYQRSILWQFWATSLFFFRLKSSIEVYLLIIALLLVGTGLSEPDTWPDFFGTLSDAYTVRRWWGYAFISCFIPQSSLTISPRRAWHQQLRRVVSSHGKFAAQRVFRFSKGSVASSYTQLYIAFFLSGLIHVTSFDTRPVWFFLSQAATITFEDIVICFGRKIGLRSSPTTRLLGYVWVFCSLTLTFGIWLDSMNSAGIGDYDGTIILRRYHGSLLTEFLRDKYIRY</sequence>
<feature type="transmembrane region" description="Helical" evidence="5">
    <location>
        <begin position="220"/>
        <end position="239"/>
    </location>
</feature>
<feature type="transmembrane region" description="Helical" evidence="5">
    <location>
        <begin position="183"/>
        <end position="200"/>
    </location>
</feature>
<evidence type="ECO:0000256" key="1">
    <source>
        <dbReference type="ARBA" id="ARBA00004141"/>
    </source>
</evidence>
<proteinExistence type="predicted"/>
<feature type="transmembrane region" description="Helical" evidence="5">
    <location>
        <begin position="297"/>
        <end position="318"/>
    </location>
</feature>
<keyword evidence="4 5" id="KW-0472">Membrane</keyword>
<evidence type="ECO:0000256" key="2">
    <source>
        <dbReference type="ARBA" id="ARBA00022692"/>
    </source>
</evidence>
<reference evidence="7" key="1">
    <citation type="submission" date="2022-08" db="EMBL/GenBank/DDBJ databases">
        <title>A Global Phylogenomic Analysis of the Shiitake Genus Lentinula.</title>
        <authorList>
            <consortium name="DOE Joint Genome Institute"/>
            <person name="Sierra-Patev S."/>
            <person name="Min B."/>
            <person name="Naranjo-Ortiz M."/>
            <person name="Looney B."/>
            <person name="Konkel Z."/>
            <person name="Slot J.C."/>
            <person name="Sakamoto Y."/>
            <person name="Steenwyk J.L."/>
            <person name="Rokas A."/>
            <person name="Carro J."/>
            <person name="Camarero S."/>
            <person name="Ferreira P."/>
            <person name="Molpeceres G."/>
            <person name="Ruiz-Duenas F.J."/>
            <person name="Serrano A."/>
            <person name="Henrissat B."/>
            <person name="Drula E."/>
            <person name="Hughes K.W."/>
            <person name="Mata J.L."/>
            <person name="Ishikawa N.K."/>
            <person name="Vargas-Isla R."/>
            <person name="Ushijima S."/>
            <person name="Smith C.A."/>
            <person name="Ahrendt S."/>
            <person name="Andreopoulos W."/>
            <person name="He G."/>
            <person name="Labutti K."/>
            <person name="Lipzen A."/>
            <person name="Ng V."/>
            <person name="Riley R."/>
            <person name="Sandor L."/>
            <person name="Barry K."/>
            <person name="Martinez A.T."/>
            <person name="Xiao Y."/>
            <person name="Gibbons J.G."/>
            <person name="Terashima K."/>
            <person name="Grigoriev I.V."/>
            <person name="Hibbett D.S."/>
        </authorList>
    </citation>
    <scope>NUCLEOTIDE SEQUENCE</scope>
    <source>
        <strain evidence="7">JLM2183</strain>
    </source>
</reference>
<dbReference type="Proteomes" id="UP001150266">
    <property type="component" value="Unassembled WGS sequence"/>
</dbReference>
<name>A0A9W9A5W3_9AGAR</name>
<evidence type="ECO:0000256" key="3">
    <source>
        <dbReference type="ARBA" id="ARBA00022989"/>
    </source>
</evidence>
<dbReference type="AlphaFoldDB" id="A0A9W9A5W3"/>
<dbReference type="GO" id="GO:0016020">
    <property type="term" value="C:membrane"/>
    <property type="evidence" value="ECO:0007669"/>
    <property type="project" value="UniProtKB-SubCell"/>
</dbReference>
<evidence type="ECO:0000256" key="5">
    <source>
        <dbReference type="SAM" id="Phobius"/>
    </source>
</evidence>
<protein>
    <recommendedName>
        <fullName evidence="6">Wax synthase domain-containing protein</fullName>
    </recommendedName>
</protein>
<dbReference type="Pfam" id="PF13813">
    <property type="entry name" value="MBOAT_2"/>
    <property type="match status" value="1"/>
</dbReference>
<feature type="transmembrane region" description="Helical" evidence="5">
    <location>
        <begin position="129"/>
        <end position="147"/>
    </location>
</feature>
<evidence type="ECO:0000313" key="8">
    <source>
        <dbReference type="Proteomes" id="UP001150266"/>
    </source>
</evidence>
<dbReference type="OrthoDB" id="1077582at2759"/>